<protein>
    <recommendedName>
        <fullName evidence="3 5">acylphosphatase</fullName>
        <ecNumber evidence="2 5">3.6.1.7</ecNumber>
    </recommendedName>
</protein>
<dbReference type="InterPro" id="IPR020456">
    <property type="entry name" value="Acylphosphatase"/>
</dbReference>
<evidence type="ECO:0000256" key="1">
    <source>
        <dbReference type="ARBA" id="ARBA00005614"/>
    </source>
</evidence>
<dbReference type="GO" id="GO:0003998">
    <property type="term" value="F:acylphosphatase activity"/>
    <property type="evidence" value="ECO:0007669"/>
    <property type="project" value="UniProtKB-EC"/>
</dbReference>
<dbReference type="RefSeq" id="WP_003608612.1">
    <property type="nucleotide sequence ID" value="NZ_ALXH01000152.1"/>
</dbReference>
<keyword evidence="12" id="KW-1185">Reference proteome</keyword>
<comment type="caution">
    <text evidence="8">The sequence shown here is derived from an EMBL/GenBank/DDBJ whole genome shotgun (WGS) entry which is preliminary data.</text>
</comment>
<reference evidence="9 12" key="3">
    <citation type="journal article" date="2021" name="Int. J. Food Microbiol.">
        <title>Safety demonstration of a microbial species for use in the food chain: Weissella confusa.</title>
        <authorList>
            <person name="Bourdichon F."/>
            <person name="Patrone V."/>
            <person name="Fontana A."/>
            <person name="Milani G."/>
            <person name="Morelli L."/>
        </authorList>
    </citation>
    <scope>NUCLEOTIDE SEQUENCE [LARGE SCALE GENOMIC DNA]</scope>
    <source>
        <strain evidence="9">CCUG 30943</strain>
        <strain evidence="10 12">CCUG 43002</strain>
    </source>
</reference>
<evidence type="ECO:0000256" key="4">
    <source>
        <dbReference type="ARBA" id="ARBA00047645"/>
    </source>
</evidence>
<evidence type="ECO:0000256" key="2">
    <source>
        <dbReference type="ARBA" id="ARBA00012150"/>
    </source>
</evidence>
<proteinExistence type="inferred from homology"/>
<dbReference type="EMBL" id="JAAOCP010000006">
    <property type="protein sequence ID" value="MBJ7638960.1"/>
    <property type="molecule type" value="Genomic_DNA"/>
</dbReference>
<keyword evidence="5" id="KW-0378">Hydrolase</keyword>
<accession>A0A1T4JAQ4</accession>
<evidence type="ECO:0000313" key="9">
    <source>
        <dbReference type="EMBL" id="MBJ7632310.1"/>
    </source>
</evidence>
<evidence type="ECO:0000313" key="12">
    <source>
        <dbReference type="Proteomes" id="UP000728106"/>
    </source>
</evidence>
<name>A0A1T4JAQ4_WEICO</name>
<dbReference type="Proteomes" id="UP000650485">
    <property type="component" value="Unassembled WGS sequence"/>
</dbReference>
<evidence type="ECO:0000313" key="10">
    <source>
        <dbReference type="EMBL" id="MBJ7638960.1"/>
    </source>
</evidence>
<comment type="catalytic activity">
    <reaction evidence="4 5">
        <text>an acyl phosphate + H2O = a carboxylate + phosphate + H(+)</text>
        <dbReference type="Rhea" id="RHEA:14965"/>
        <dbReference type="ChEBI" id="CHEBI:15377"/>
        <dbReference type="ChEBI" id="CHEBI:15378"/>
        <dbReference type="ChEBI" id="CHEBI:29067"/>
        <dbReference type="ChEBI" id="CHEBI:43474"/>
        <dbReference type="ChEBI" id="CHEBI:59918"/>
        <dbReference type="EC" id="3.6.1.7"/>
    </reaction>
</comment>
<dbReference type="EC" id="3.6.1.7" evidence="2 5"/>
<dbReference type="SUPFAM" id="SSF54975">
    <property type="entry name" value="Acylphosphatase/BLUF domain-like"/>
    <property type="match status" value="1"/>
</dbReference>
<dbReference type="InterPro" id="IPR036046">
    <property type="entry name" value="Acylphosphatase-like_dom_sf"/>
</dbReference>
<evidence type="ECO:0000313" key="11">
    <source>
        <dbReference type="Proteomes" id="UP000650485"/>
    </source>
</evidence>
<dbReference type="PROSITE" id="PS51160">
    <property type="entry name" value="ACYLPHOSPHATASE_3"/>
    <property type="match status" value="1"/>
</dbReference>
<dbReference type="EMBL" id="JAAOCX010000004">
    <property type="protein sequence ID" value="MBJ7632310.1"/>
    <property type="molecule type" value="Genomic_DNA"/>
</dbReference>
<feature type="domain" description="Acylphosphatase-like" evidence="7">
    <location>
        <begin position="4"/>
        <end position="91"/>
    </location>
</feature>
<dbReference type="Proteomes" id="UP000808038">
    <property type="component" value="Unassembled WGS sequence"/>
</dbReference>
<comment type="similarity">
    <text evidence="1 6">Belongs to the acylphosphatase family.</text>
</comment>
<dbReference type="PROSITE" id="PS00150">
    <property type="entry name" value="ACYLPHOSPHATASE_1"/>
    <property type="match status" value="1"/>
</dbReference>
<evidence type="ECO:0000256" key="6">
    <source>
        <dbReference type="RuleBase" id="RU004168"/>
    </source>
</evidence>
<sequence length="91" mass="9808">MVEAKSIVVTGRVQGVGFRYFTKILADRLGVTGVVWNASDGSVRIEAQGDEMAMKDFVNGVSVSPSPYGRVDSVTSEAITVSPERRIFKAI</sequence>
<evidence type="ECO:0000256" key="3">
    <source>
        <dbReference type="ARBA" id="ARBA00015991"/>
    </source>
</evidence>
<dbReference type="AlphaFoldDB" id="A0A1T4JAQ4"/>
<dbReference type="Proteomes" id="UP000728106">
    <property type="component" value="Unassembled WGS sequence"/>
</dbReference>
<reference evidence="8" key="2">
    <citation type="submission" date="2020-08" db="EMBL/GenBank/DDBJ databases">
        <title>Complete genome sequence of Weissella confusa strain FS54 provides insights into metabolic potential.</title>
        <authorList>
            <person name="Fhoula I."/>
            <person name="Najjari A."/>
            <person name="Lekired A."/>
            <person name="Bessrour-Aouam N."/>
            <person name="Jaballah S."/>
            <person name="Klibi N."/>
            <person name="Ouzari H.-I."/>
        </authorList>
    </citation>
    <scope>NUCLEOTIDE SEQUENCE</scope>
    <source>
        <strain evidence="8">FS54</strain>
    </source>
</reference>
<dbReference type="OrthoDB" id="9808093at2"/>
<dbReference type="Pfam" id="PF00708">
    <property type="entry name" value="Acylphosphatase"/>
    <property type="match status" value="1"/>
</dbReference>
<evidence type="ECO:0000256" key="5">
    <source>
        <dbReference type="PROSITE-ProRule" id="PRU00520"/>
    </source>
</evidence>
<gene>
    <name evidence="8" type="ORF">H7R52_01045</name>
    <name evidence="10" type="ORF">HAU20_06110</name>
    <name evidence="9" type="ORF">HAU43_04305</name>
</gene>
<dbReference type="PANTHER" id="PTHR47268:SF4">
    <property type="entry name" value="ACYLPHOSPHATASE"/>
    <property type="match status" value="1"/>
</dbReference>
<dbReference type="GeneID" id="57977912"/>
<dbReference type="Gene3D" id="3.30.70.100">
    <property type="match status" value="1"/>
</dbReference>
<dbReference type="EMBL" id="JACSZT010000002">
    <property type="protein sequence ID" value="MBC6498166.1"/>
    <property type="molecule type" value="Genomic_DNA"/>
</dbReference>
<dbReference type="InterPro" id="IPR001792">
    <property type="entry name" value="Acylphosphatase-like_dom"/>
</dbReference>
<evidence type="ECO:0000313" key="8">
    <source>
        <dbReference type="EMBL" id="MBC6498166.1"/>
    </source>
</evidence>
<dbReference type="InterPro" id="IPR017968">
    <property type="entry name" value="Acylphosphatase_CS"/>
</dbReference>
<organism evidence="8 11">
    <name type="scientific">Weissella confusa</name>
    <name type="common">Lactobacillus confusus</name>
    <dbReference type="NCBI Taxonomy" id="1583"/>
    <lineage>
        <taxon>Bacteria</taxon>
        <taxon>Bacillati</taxon>
        <taxon>Bacillota</taxon>
        <taxon>Bacilli</taxon>
        <taxon>Lactobacillales</taxon>
        <taxon>Lactobacillaceae</taxon>
        <taxon>Weissella</taxon>
    </lineage>
</organism>
<feature type="active site" evidence="5">
    <location>
        <position position="37"/>
    </location>
</feature>
<feature type="active site" evidence="5">
    <location>
        <position position="19"/>
    </location>
</feature>
<dbReference type="PANTHER" id="PTHR47268">
    <property type="entry name" value="ACYLPHOSPHATASE"/>
    <property type="match status" value="1"/>
</dbReference>
<reference evidence="9" key="1">
    <citation type="submission" date="2020-02" db="EMBL/GenBank/DDBJ databases">
        <authorList>
            <person name="Fontana A."/>
            <person name="Patrone V."/>
            <person name="Morelli L."/>
        </authorList>
    </citation>
    <scope>NUCLEOTIDE SEQUENCE</scope>
    <source>
        <strain evidence="9">CCUG 30943</strain>
        <strain evidence="10">CCUG 43002</strain>
    </source>
</reference>
<evidence type="ECO:0000259" key="7">
    <source>
        <dbReference type="PROSITE" id="PS51160"/>
    </source>
</evidence>